<dbReference type="InterPro" id="IPR036452">
    <property type="entry name" value="Ribo_hydro-like"/>
</dbReference>
<dbReference type="PANTHER" id="PTHR12304">
    <property type="entry name" value="INOSINE-URIDINE PREFERRING NUCLEOSIDE HYDROLASE"/>
    <property type="match status" value="1"/>
</dbReference>
<name>A0ABV6JFP0_9BACL</name>
<sequence length="299" mass="33068">MRRIIIDTDVGGDIDDVLTLSMAIHSPELVIEGVTTVGRRSDQRAKIAAHLLELNGMGHVPVAAGFEHPFVGEWNEWDVPNQYGEELAHTSITTDEDAVDLLIRLTEHNPGEVAIVAIGALTNVARAIERSPSFRDNVKEIVLMGGAFTFHYLECNIVCDPEAAEIVFESGIPVTAAGLEVCLDLRIDTDEAIRVLKDADTVQSRFLAILVARWKEVGVNRPIIMFDAIPLVYLMDKGIVQTEERVVRIETAGKHTRGMTFSFETPFSEELPEIPHVKVCSEVKGEELMQLFAKRGLLT</sequence>
<reference evidence="4 5" key="1">
    <citation type="submission" date="2024-09" db="EMBL/GenBank/DDBJ databases">
        <authorList>
            <person name="Sun Q."/>
            <person name="Mori K."/>
        </authorList>
    </citation>
    <scope>NUCLEOTIDE SEQUENCE [LARGE SCALE GENOMIC DNA]</scope>
    <source>
        <strain evidence="4 5">CCM 4839</strain>
    </source>
</reference>
<evidence type="ECO:0000313" key="4">
    <source>
        <dbReference type="EMBL" id="MFC0394743.1"/>
    </source>
</evidence>
<dbReference type="PANTHER" id="PTHR12304:SF4">
    <property type="entry name" value="URIDINE NUCLEOSIDASE"/>
    <property type="match status" value="1"/>
</dbReference>
<dbReference type="InterPro" id="IPR023186">
    <property type="entry name" value="IUNH"/>
</dbReference>
<dbReference type="GO" id="GO:0016787">
    <property type="term" value="F:hydrolase activity"/>
    <property type="evidence" value="ECO:0007669"/>
    <property type="project" value="UniProtKB-KW"/>
</dbReference>
<feature type="domain" description="Inosine/uridine-preferring nucleoside hydrolase" evidence="3">
    <location>
        <begin position="4"/>
        <end position="289"/>
    </location>
</feature>
<dbReference type="EMBL" id="JBHLVF010000041">
    <property type="protein sequence ID" value="MFC0394743.1"/>
    <property type="molecule type" value="Genomic_DNA"/>
</dbReference>
<proteinExistence type="predicted"/>
<keyword evidence="5" id="KW-1185">Reference proteome</keyword>
<dbReference type="InterPro" id="IPR001910">
    <property type="entry name" value="Inosine/uridine_hydrolase_dom"/>
</dbReference>
<protein>
    <submittedName>
        <fullName evidence="4">Nucleoside hydrolase</fullName>
    </submittedName>
</protein>
<evidence type="ECO:0000256" key="2">
    <source>
        <dbReference type="ARBA" id="ARBA00023295"/>
    </source>
</evidence>
<comment type="caution">
    <text evidence="4">The sequence shown here is derived from an EMBL/GenBank/DDBJ whole genome shotgun (WGS) entry which is preliminary data.</text>
</comment>
<accession>A0ABV6JFP0</accession>
<keyword evidence="1 4" id="KW-0378">Hydrolase</keyword>
<keyword evidence="2" id="KW-0326">Glycosidase</keyword>
<dbReference type="RefSeq" id="WP_204815913.1">
    <property type="nucleotide sequence ID" value="NZ_JANHOF010000001.1"/>
</dbReference>
<dbReference type="Pfam" id="PF01156">
    <property type="entry name" value="IU_nuc_hydro"/>
    <property type="match status" value="1"/>
</dbReference>
<dbReference type="Proteomes" id="UP001589818">
    <property type="component" value="Unassembled WGS sequence"/>
</dbReference>
<evidence type="ECO:0000256" key="1">
    <source>
        <dbReference type="ARBA" id="ARBA00022801"/>
    </source>
</evidence>
<organism evidence="4 5">
    <name type="scientific">Paenibacillus mendelii</name>
    <dbReference type="NCBI Taxonomy" id="206163"/>
    <lineage>
        <taxon>Bacteria</taxon>
        <taxon>Bacillati</taxon>
        <taxon>Bacillota</taxon>
        <taxon>Bacilli</taxon>
        <taxon>Bacillales</taxon>
        <taxon>Paenibacillaceae</taxon>
        <taxon>Paenibacillus</taxon>
    </lineage>
</organism>
<dbReference type="Gene3D" id="3.90.245.10">
    <property type="entry name" value="Ribonucleoside hydrolase-like"/>
    <property type="match status" value="1"/>
</dbReference>
<evidence type="ECO:0000313" key="5">
    <source>
        <dbReference type="Proteomes" id="UP001589818"/>
    </source>
</evidence>
<gene>
    <name evidence="4" type="ORF">ACFFJ8_25700</name>
</gene>
<dbReference type="SUPFAM" id="SSF53590">
    <property type="entry name" value="Nucleoside hydrolase"/>
    <property type="match status" value="1"/>
</dbReference>
<evidence type="ECO:0000259" key="3">
    <source>
        <dbReference type="Pfam" id="PF01156"/>
    </source>
</evidence>